<feature type="transmembrane region" description="Helical" evidence="1">
    <location>
        <begin position="9"/>
        <end position="30"/>
    </location>
</feature>
<evidence type="ECO:0000256" key="1">
    <source>
        <dbReference type="SAM" id="Phobius"/>
    </source>
</evidence>
<keyword evidence="1" id="KW-0472">Membrane</keyword>
<gene>
    <name evidence="2" type="ORF">LCGC14_0692170</name>
</gene>
<keyword evidence="1" id="KW-1133">Transmembrane helix</keyword>
<organism evidence="2">
    <name type="scientific">marine sediment metagenome</name>
    <dbReference type="NCBI Taxonomy" id="412755"/>
    <lineage>
        <taxon>unclassified sequences</taxon>
        <taxon>metagenomes</taxon>
        <taxon>ecological metagenomes</taxon>
    </lineage>
</organism>
<proteinExistence type="predicted"/>
<dbReference type="AlphaFoldDB" id="A0A0F9R5H3"/>
<name>A0A0F9R5H3_9ZZZZ</name>
<feature type="transmembrane region" description="Helical" evidence="1">
    <location>
        <begin position="36"/>
        <end position="62"/>
    </location>
</feature>
<sequence>MKKATRQNIGYSMIAVIVIPIIGIVLYWVGKSLAGFLGWPVIFGVLAFLGTGIYIGTTLWLIREG</sequence>
<dbReference type="EMBL" id="LAZR01001445">
    <property type="protein sequence ID" value="KKN44537.1"/>
    <property type="molecule type" value="Genomic_DNA"/>
</dbReference>
<keyword evidence="1" id="KW-0812">Transmembrane</keyword>
<reference evidence="2" key="1">
    <citation type="journal article" date="2015" name="Nature">
        <title>Complex archaea that bridge the gap between prokaryotes and eukaryotes.</title>
        <authorList>
            <person name="Spang A."/>
            <person name="Saw J.H."/>
            <person name="Jorgensen S.L."/>
            <person name="Zaremba-Niedzwiedzka K."/>
            <person name="Martijn J."/>
            <person name="Lind A.E."/>
            <person name="van Eijk R."/>
            <person name="Schleper C."/>
            <person name="Guy L."/>
            <person name="Ettema T.J."/>
        </authorList>
    </citation>
    <scope>NUCLEOTIDE SEQUENCE</scope>
</reference>
<accession>A0A0F9R5H3</accession>
<comment type="caution">
    <text evidence="2">The sequence shown here is derived from an EMBL/GenBank/DDBJ whole genome shotgun (WGS) entry which is preliminary data.</text>
</comment>
<evidence type="ECO:0000313" key="2">
    <source>
        <dbReference type="EMBL" id="KKN44537.1"/>
    </source>
</evidence>
<protein>
    <submittedName>
        <fullName evidence="2">Uncharacterized protein</fullName>
    </submittedName>
</protein>